<reference evidence="1 2" key="1">
    <citation type="submission" date="2021-06" db="EMBL/GenBank/DDBJ databases">
        <authorList>
            <person name="Kallberg Y."/>
            <person name="Tangrot J."/>
            <person name="Rosling A."/>
        </authorList>
    </citation>
    <scope>NUCLEOTIDE SEQUENCE [LARGE SCALE GENOMIC DNA]</scope>
    <source>
        <strain evidence="1 2">120-4 pot B 10/14</strain>
    </source>
</reference>
<evidence type="ECO:0000313" key="1">
    <source>
        <dbReference type="EMBL" id="CAG8844220.1"/>
    </source>
</evidence>
<gene>
    <name evidence="1" type="ORF">GMARGA_LOCUS36971</name>
</gene>
<proteinExistence type="predicted"/>
<protein>
    <submittedName>
        <fullName evidence="1">11096_t:CDS:1</fullName>
    </submittedName>
</protein>
<evidence type="ECO:0000313" key="2">
    <source>
        <dbReference type="Proteomes" id="UP000789901"/>
    </source>
</evidence>
<comment type="caution">
    <text evidence="1">The sequence shown here is derived from an EMBL/GenBank/DDBJ whole genome shotgun (WGS) entry which is preliminary data.</text>
</comment>
<organism evidence="1 2">
    <name type="scientific">Gigaspora margarita</name>
    <dbReference type="NCBI Taxonomy" id="4874"/>
    <lineage>
        <taxon>Eukaryota</taxon>
        <taxon>Fungi</taxon>
        <taxon>Fungi incertae sedis</taxon>
        <taxon>Mucoromycota</taxon>
        <taxon>Glomeromycotina</taxon>
        <taxon>Glomeromycetes</taxon>
        <taxon>Diversisporales</taxon>
        <taxon>Gigasporaceae</taxon>
        <taxon>Gigaspora</taxon>
    </lineage>
</organism>
<keyword evidence="2" id="KW-1185">Reference proteome</keyword>
<feature type="non-terminal residue" evidence="1">
    <location>
        <position position="1"/>
    </location>
</feature>
<accession>A0ABN7WZJ3</accession>
<dbReference type="Proteomes" id="UP000789901">
    <property type="component" value="Unassembled WGS sequence"/>
</dbReference>
<dbReference type="EMBL" id="CAJVQB010075097">
    <property type="protein sequence ID" value="CAG8844220.1"/>
    <property type="molecule type" value="Genomic_DNA"/>
</dbReference>
<name>A0ABN7WZJ3_GIGMA</name>
<sequence>KDKTSTSGIATVSRNILKNKIKNIDISTNNTDSIYTIVKERPLNFRVMIYNNMIYYNNQKDKASTNISTNNADSIYTITKKRSLNFHIMIYDNMFYYNKSEKQESEFCSKKNENQK</sequence>
<feature type="non-terminal residue" evidence="1">
    <location>
        <position position="116"/>
    </location>
</feature>